<dbReference type="RefSeq" id="WP_377009826.1">
    <property type="nucleotide sequence ID" value="NZ_JBHSLV010000031.1"/>
</dbReference>
<sequence>MNDDDGYDPMANPRFAALVRESSDALRREKGKPRLSVHDALTEWQAGKIDEEMAIALTGATSRRELYVFCLWSDVEIVDEISDDERQAIEALRRELNAA</sequence>
<evidence type="ECO:0008006" key="3">
    <source>
        <dbReference type="Google" id="ProtNLM"/>
    </source>
</evidence>
<protein>
    <recommendedName>
        <fullName evidence="3">Transcriptional regulator</fullName>
    </recommendedName>
</protein>
<comment type="caution">
    <text evidence="1">The sequence shown here is derived from an EMBL/GenBank/DDBJ whole genome shotgun (WGS) entry which is preliminary data.</text>
</comment>
<evidence type="ECO:0000313" key="2">
    <source>
        <dbReference type="Proteomes" id="UP001596104"/>
    </source>
</evidence>
<keyword evidence="2" id="KW-1185">Reference proteome</keyword>
<name>A0ABW0HHK6_9HYPH</name>
<evidence type="ECO:0000313" key="1">
    <source>
        <dbReference type="EMBL" id="MFC5394489.1"/>
    </source>
</evidence>
<organism evidence="1 2">
    <name type="scientific">Bosea vestrisii</name>
    <dbReference type="NCBI Taxonomy" id="151416"/>
    <lineage>
        <taxon>Bacteria</taxon>
        <taxon>Pseudomonadati</taxon>
        <taxon>Pseudomonadota</taxon>
        <taxon>Alphaproteobacteria</taxon>
        <taxon>Hyphomicrobiales</taxon>
        <taxon>Boseaceae</taxon>
        <taxon>Bosea</taxon>
    </lineage>
</organism>
<dbReference type="Proteomes" id="UP001596104">
    <property type="component" value="Unassembled WGS sequence"/>
</dbReference>
<proteinExistence type="predicted"/>
<accession>A0ABW0HHK6</accession>
<gene>
    <name evidence="1" type="ORF">ACFPPC_17760</name>
</gene>
<reference evidence="2" key="1">
    <citation type="journal article" date="2019" name="Int. J. Syst. Evol. Microbiol.">
        <title>The Global Catalogue of Microorganisms (GCM) 10K type strain sequencing project: providing services to taxonomists for standard genome sequencing and annotation.</title>
        <authorList>
            <consortium name="The Broad Institute Genomics Platform"/>
            <consortium name="The Broad Institute Genome Sequencing Center for Infectious Disease"/>
            <person name="Wu L."/>
            <person name="Ma J."/>
        </authorList>
    </citation>
    <scope>NUCLEOTIDE SEQUENCE [LARGE SCALE GENOMIC DNA]</scope>
    <source>
        <strain evidence="2">CGMCC 1.16326</strain>
    </source>
</reference>
<dbReference type="EMBL" id="JBHSLV010000031">
    <property type="protein sequence ID" value="MFC5394489.1"/>
    <property type="molecule type" value="Genomic_DNA"/>
</dbReference>